<gene>
    <name evidence="1" type="ORF">KF707C_52430</name>
</gene>
<dbReference type="InterPro" id="IPR009977">
    <property type="entry name" value="Mig-14"/>
</dbReference>
<proteinExistence type="predicted"/>
<keyword evidence="2" id="KW-1185">Reference proteome</keyword>
<protein>
    <submittedName>
        <fullName evidence="1">Probable transcription regulator Mig-14</fullName>
    </submittedName>
</protein>
<reference evidence="1 2" key="2">
    <citation type="journal article" date="2017" name="Int. J. Syst. Evol. Microbiol.">
        <title>Pseudomonas furukawaii sp. nov., a polychlorinated biphenyl-degrading bacterium isolated from biphenyl-contaminated soil in Japan.</title>
        <authorList>
            <person name="Kimura N."/>
            <person name="Watanabe T."/>
            <person name="Suenaga H."/>
            <person name="Fujihara H."/>
            <person name="Futagami T."/>
            <person name="Goto M."/>
            <person name="Hanada S."/>
            <person name="Hirose J."/>
        </authorList>
    </citation>
    <scope>NUCLEOTIDE SEQUENCE [LARGE SCALE GENOMIC DNA]</scope>
    <source>
        <strain evidence="2">DSM 10086 / NBRC 110670 / KF707</strain>
    </source>
</reference>
<dbReference type="PIRSF" id="PIRSF029703">
    <property type="entry name" value="Mig-14"/>
    <property type="match status" value="1"/>
</dbReference>
<dbReference type="Proteomes" id="UP000218554">
    <property type="component" value="Chromosome"/>
</dbReference>
<dbReference type="InterPro" id="IPR016181">
    <property type="entry name" value="Acyl_CoA_acyltransferase"/>
</dbReference>
<dbReference type="EMBL" id="AP014862">
    <property type="protein sequence ID" value="BAU76931.1"/>
    <property type="molecule type" value="Genomic_DNA"/>
</dbReference>
<evidence type="ECO:0000313" key="1">
    <source>
        <dbReference type="EMBL" id="BAU76931.1"/>
    </source>
</evidence>
<organism evidence="1 2">
    <name type="scientific">Metapseudomonas furukawaii</name>
    <name type="common">Pseudomonas furukawaii</name>
    <dbReference type="NCBI Taxonomy" id="1149133"/>
    <lineage>
        <taxon>Bacteria</taxon>
        <taxon>Pseudomonadati</taxon>
        <taxon>Pseudomonadota</taxon>
        <taxon>Gammaproteobacteria</taxon>
        <taxon>Pseudomonadales</taxon>
        <taxon>Pseudomonadaceae</taxon>
        <taxon>Metapseudomonas</taxon>
    </lineage>
</organism>
<dbReference type="Gene3D" id="3.40.630.30">
    <property type="match status" value="1"/>
</dbReference>
<evidence type="ECO:0000313" key="2">
    <source>
        <dbReference type="Proteomes" id="UP000218554"/>
    </source>
</evidence>
<dbReference type="AlphaFoldDB" id="A0AAD1FHR6"/>
<reference evidence="2" key="1">
    <citation type="submission" date="2015-05" db="EMBL/GenBank/DDBJ databases">
        <title>Draft genome sequencing of a biphenyl-degrading bacterium, Pseudomonas balearica KF707 (=NBRC110670).</title>
        <authorList>
            <person name="Kimura N."/>
            <person name="Hirose J."/>
            <person name="Watanabe T."/>
            <person name="Suenaga H."/>
            <person name="Fujihara H."/>
            <person name="Noguchi M."/>
            <person name="Hashimoto M."/>
            <person name="Shimodaira J."/>
            <person name="Tsuchikane K."/>
            <person name="Hosoyama A."/>
            <person name="Yamazoe A."/>
            <person name="Fujita N."/>
            <person name="Furukawa K."/>
        </authorList>
    </citation>
    <scope>NUCLEOTIDE SEQUENCE [LARGE SCALE GENOMIC DNA]</scope>
    <source>
        <strain evidence="2">DSM 10086 / NBRC 110670 / KF707</strain>
    </source>
</reference>
<sequence>MHRACARQGKDVFKSFRFYREQGWRPLDAAAYQAAWDRFGGSVITHPQVVERLSALAGIPVRYLGYPARGELQAAIPAWGRHLALSRRALKRCGQRNLFDLGNAEVILPVAPGAGAPLRHEVGYLSELNRTGFSGLRQQKEQLALARAPEEWSKKFRYNQRRELRLFEEAGGEVRPVSDYSPTEFADIYTELFERRWGFEVPGKGHLEEVFGLLRAFLSGSVLLLGGAPIAVQVLYRAESPGWISYEYVNGGVDPAAHHLSPGSVLSFLNTQAAWEDARLRNKALRYSFGRADREYKDRWCNRVAAFRV</sequence>
<dbReference type="Pfam" id="PF07395">
    <property type="entry name" value="Mig-14"/>
    <property type="match status" value="1"/>
</dbReference>
<dbReference type="SUPFAM" id="SSF55729">
    <property type="entry name" value="Acyl-CoA N-acyltransferases (Nat)"/>
    <property type="match status" value="1"/>
</dbReference>
<accession>A0AAD1FHR6</accession>
<name>A0AAD1FHR6_METFU</name>
<dbReference type="KEGG" id="pfuw:KF707C_52430"/>